<dbReference type="GO" id="GO:0016887">
    <property type="term" value="F:ATP hydrolysis activity"/>
    <property type="evidence" value="ECO:0007669"/>
    <property type="project" value="InterPro"/>
</dbReference>
<dbReference type="PROSITE" id="PS50893">
    <property type="entry name" value="ABC_TRANSPORTER_2"/>
    <property type="match status" value="1"/>
</dbReference>
<evidence type="ECO:0000313" key="8">
    <source>
        <dbReference type="Proteomes" id="UP001300383"/>
    </source>
</evidence>
<comment type="caution">
    <text evidence="7">The sequence shown here is derived from an EMBL/GenBank/DDBJ whole genome shotgun (WGS) entry which is preliminary data.</text>
</comment>
<dbReference type="PANTHER" id="PTHR43820">
    <property type="entry name" value="HIGH-AFFINITY BRANCHED-CHAIN AMINO ACID TRANSPORT ATP-BINDING PROTEIN LIVF"/>
    <property type="match status" value="1"/>
</dbReference>
<gene>
    <name evidence="7" type="ORF">QJ036_07930</name>
</gene>
<dbReference type="CDD" id="cd03224">
    <property type="entry name" value="ABC_TM1139_LivF_branched"/>
    <property type="match status" value="1"/>
</dbReference>
<dbReference type="EMBL" id="JASGBQ010000012">
    <property type="protein sequence ID" value="MDI9242400.1"/>
    <property type="molecule type" value="Genomic_DNA"/>
</dbReference>
<dbReference type="InterPro" id="IPR027417">
    <property type="entry name" value="P-loop_NTPase"/>
</dbReference>
<keyword evidence="2" id="KW-0813">Transport</keyword>
<dbReference type="PANTHER" id="PTHR43820:SF4">
    <property type="entry name" value="HIGH-AFFINITY BRANCHED-CHAIN AMINO ACID TRANSPORT ATP-BINDING PROTEIN LIVF"/>
    <property type="match status" value="1"/>
</dbReference>
<dbReference type="InterPro" id="IPR017871">
    <property type="entry name" value="ABC_transporter-like_CS"/>
</dbReference>
<keyword evidence="3" id="KW-0547">Nucleotide-binding</keyword>
<dbReference type="AlphaFoldDB" id="A0AAP4BB48"/>
<dbReference type="Gene3D" id="3.40.50.300">
    <property type="entry name" value="P-loop containing nucleotide triphosphate hydrolases"/>
    <property type="match status" value="1"/>
</dbReference>
<evidence type="ECO:0000256" key="5">
    <source>
        <dbReference type="ARBA" id="ARBA00022970"/>
    </source>
</evidence>
<sequence length="232" mass="25191">MLSIKDLKVQYGGIQALRGVSLEVDEGEIITLIGANGAGKSTLVNSVMGIVPKSSGSVTYKGTDITKKDTRQIVKSGIILAPEGRHIFPGFTVRDNLMMGGYFGKADANDRELETVFNLFPILKERINQMGGTLSGGEQQMLAVGRALMAKPKIMMLDEPSLGLAPLVIADIFKLFDRIREMGVTIILIEQNARMALKVADRGYVIESGRIVYEDTAQNLLRSDAVVKAYLG</sequence>
<evidence type="ECO:0000256" key="1">
    <source>
        <dbReference type="ARBA" id="ARBA00005417"/>
    </source>
</evidence>
<reference evidence="7 8" key="1">
    <citation type="submission" date="2023-05" db="EMBL/GenBank/DDBJ databases">
        <title>[ruminococcus] sp. nov., isolated from a pig farm feces dump.</title>
        <authorList>
            <person name="Chang Y.-H."/>
        </authorList>
    </citation>
    <scope>NUCLEOTIDE SEQUENCE [LARGE SCALE GENOMIC DNA]</scope>
    <source>
        <strain evidence="7 8">YH-rum2234</strain>
    </source>
</reference>
<dbReference type="InterPro" id="IPR030660">
    <property type="entry name" value="ABC_branched_ATPase_LivF/BraG"/>
</dbReference>
<dbReference type="PIRSF" id="PIRSF039137">
    <property type="entry name" value="ABC_branched_ATPase"/>
    <property type="match status" value="1"/>
</dbReference>
<dbReference type="GO" id="GO:0015658">
    <property type="term" value="F:branched-chain amino acid transmembrane transporter activity"/>
    <property type="evidence" value="ECO:0007669"/>
    <property type="project" value="InterPro"/>
</dbReference>
<proteinExistence type="inferred from homology"/>
<evidence type="ECO:0000256" key="4">
    <source>
        <dbReference type="ARBA" id="ARBA00022840"/>
    </source>
</evidence>
<accession>A0AAP4BB48</accession>
<dbReference type="GO" id="GO:0005524">
    <property type="term" value="F:ATP binding"/>
    <property type="evidence" value="ECO:0007669"/>
    <property type="project" value="UniProtKB-KW"/>
</dbReference>
<dbReference type="GO" id="GO:0015807">
    <property type="term" value="P:L-amino acid transport"/>
    <property type="evidence" value="ECO:0007669"/>
    <property type="project" value="TreeGrafter"/>
</dbReference>
<dbReference type="SMART" id="SM00382">
    <property type="entry name" value="AAA"/>
    <property type="match status" value="1"/>
</dbReference>
<keyword evidence="4 7" id="KW-0067">ATP-binding</keyword>
<comment type="similarity">
    <text evidence="1">Belongs to the ABC transporter superfamily.</text>
</comment>
<evidence type="ECO:0000256" key="2">
    <source>
        <dbReference type="ARBA" id="ARBA00022448"/>
    </source>
</evidence>
<dbReference type="SUPFAM" id="SSF52540">
    <property type="entry name" value="P-loop containing nucleoside triphosphate hydrolases"/>
    <property type="match status" value="1"/>
</dbReference>
<name>A0AAP4BB48_9FIRM</name>
<dbReference type="InterPro" id="IPR052156">
    <property type="entry name" value="BCAA_Transport_ATP-bd_LivF"/>
</dbReference>
<keyword evidence="5" id="KW-0029">Amino-acid transport</keyword>
<evidence type="ECO:0000259" key="6">
    <source>
        <dbReference type="PROSITE" id="PS50893"/>
    </source>
</evidence>
<dbReference type="Pfam" id="PF00005">
    <property type="entry name" value="ABC_tran"/>
    <property type="match status" value="1"/>
</dbReference>
<protein>
    <submittedName>
        <fullName evidence="7">ABC transporter ATP-binding protein</fullName>
    </submittedName>
</protein>
<dbReference type="InterPro" id="IPR003439">
    <property type="entry name" value="ABC_transporter-like_ATP-bd"/>
</dbReference>
<dbReference type="PROSITE" id="PS00211">
    <property type="entry name" value="ABC_TRANSPORTER_1"/>
    <property type="match status" value="1"/>
</dbReference>
<dbReference type="Proteomes" id="UP001300383">
    <property type="component" value="Unassembled WGS sequence"/>
</dbReference>
<evidence type="ECO:0000256" key="3">
    <source>
        <dbReference type="ARBA" id="ARBA00022741"/>
    </source>
</evidence>
<organism evidence="7 8">
    <name type="scientific">Fusibacillus kribbianus</name>
    <dbReference type="NCBI Taxonomy" id="3044208"/>
    <lineage>
        <taxon>Bacteria</taxon>
        <taxon>Bacillati</taxon>
        <taxon>Bacillota</taxon>
        <taxon>Clostridia</taxon>
        <taxon>Lachnospirales</taxon>
        <taxon>Lachnospiraceae</taxon>
        <taxon>Fusibacillus</taxon>
    </lineage>
</organism>
<keyword evidence="8" id="KW-1185">Reference proteome</keyword>
<feature type="domain" description="ABC transporter" evidence="6">
    <location>
        <begin position="2"/>
        <end position="231"/>
    </location>
</feature>
<dbReference type="RefSeq" id="WP_283230903.1">
    <property type="nucleotide sequence ID" value="NZ_JASGBQ010000012.1"/>
</dbReference>
<dbReference type="InterPro" id="IPR003593">
    <property type="entry name" value="AAA+_ATPase"/>
</dbReference>
<evidence type="ECO:0000313" key="7">
    <source>
        <dbReference type="EMBL" id="MDI9242400.1"/>
    </source>
</evidence>